<feature type="chain" id="PRO_5005291686" description="DUF4348 domain-containing protein" evidence="1">
    <location>
        <begin position="23"/>
        <end position="139"/>
    </location>
</feature>
<keyword evidence="3" id="KW-1185">Reference proteome</keyword>
<keyword evidence="1" id="KW-0732">Signal</keyword>
<comment type="caution">
    <text evidence="2">The sequence shown here is derived from an EMBL/GenBank/DDBJ whole genome shotgun (WGS) entry which is preliminary data.</text>
</comment>
<feature type="signal peptide" evidence="1">
    <location>
        <begin position="1"/>
        <end position="22"/>
    </location>
</feature>
<reference evidence="2 3" key="1">
    <citation type="journal article" date="2015" name="G3 (Bethesda)">
        <title>Insights into Ongoing Evolution of the Hexachlorocyclohexane Catabolic Pathway from Comparative Genomics of Ten Sphingomonadaceae Strains.</title>
        <authorList>
            <person name="Pearce S.L."/>
            <person name="Oakeshott J.G."/>
            <person name="Pandey G."/>
        </authorList>
    </citation>
    <scope>NUCLEOTIDE SEQUENCE [LARGE SCALE GENOMIC DNA]</scope>
    <source>
        <strain evidence="2 3">LL02</strain>
    </source>
</reference>
<dbReference type="PATRIC" id="fig|1114963.3.peg.1954"/>
<sequence length="139" mass="15108">MKKTSKATLLALAMAAPMPSLAATCPAKDFKGFLTAFMDDPAVQRTHVAVPLASSHVDADAQPEPTPVEEMLVAGEIEFPLMPDKAQRGAQRLETSISIPSANDREVKLAQSDGGYQLRYLFRRTGQCWTLVKMSDDSL</sequence>
<dbReference type="Proteomes" id="UP000052268">
    <property type="component" value="Unassembled WGS sequence"/>
</dbReference>
<gene>
    <name evidence="2" type="ORF">V474_15635</name>
</gene>
<evidence type="ECO:0000313" key="3">
    <source>
        <dbReference type="Proteomes" id="UP000052268"/>
    </source>
</evidence>
<accession>A0A0J7XYM5</accession>
<dbReference type="EMBL" id="JACU01000004">
    <property type="protein sequence ID" value="KMS56378.1"/>
    <property type="molecule type" value="Genomic_DNA"/>
</dbReference>
<dbReference type="RefSeq" id="WP_059151226.1">
    <property type="nucleotide sequence ID" value="NZ_KQ130453.1"/>
</dbReference>
<evidence type="ECO:0008006" key="4">
    <source>
        <dbReference type="Google" id="ProtNLM"/>
    </source>
</evidence>
<name>A0A0J7XYM5_9SPHN</name>
<dbReference type="AlphaFoldDB" id="A0A0J7XYM5"/>
<evidence type="ECO:0000313" key="2">
    <source>
        <dbReference type="EMBL" id="KMS56378.1"/>
    </source>
</evidence>
<protein>
    <recommendedName>
        <fullName evidence="4">DUF4348 domain-containing protein</fullName>
    </recommendedName>
</protein>
<evidence type="ECO:0000256" key="1">
    <source>
        <dbReference type="SAM" id="SignalP"/>
    </source>
</evidence>
<organism evidence="2 3">
    <name type="scientific">Novosphingobium barchaimii LL02</name>
    <dbReference type="NCBI Taxonomy" id="1114963"/>
    <lineage>
        <taxon>Bacteria</taxon>
        <taxon>Pseudomonadati</taxon>
        <taxon>Pseudomonadota</taxon>
        <taxon>Alphaproteobacteria</taxon>
        <taxon>Sphingomonadales</taxon>
        <taxon>Sphingomonadaceae</taxon>
        <taxon>Novosphingobium</taxon>
    </lineage>
</organism>
<proteinExistence type="predicted"/>
<dbReference type="OrthoDB" id="6894050at2"/>